<organism evidence="4 5">
    <name type="scientific">Actinomadura mexicana</name>
    <dbReference type="NCBI Taxonomy" id="134959"/>
    <lineage>
        <taxon>Bacteria</taxon>
        <taxon>Bacillati</taxon>
        <taxon>Actinomycetota</taxon>
        <taxon>Actinomycetes</taxon>
        <taxon>Streptosporangiales</taxon>
        <taxon>Thermomonosporaceae</taxon>
        <taxon>Actinomadura</taxon>
    </lineage>
</organism>
<dbReference type="SUPFAM" id="SSF52777">
    <property type="entry name" value="CoA-dependent acyltransferases"/>
    <property type="match status" value="2"/>
</dbReference>
<evidence type="ECO:0000256" key="1">
    <source>
        <dbReference type="ARBA" id="ARBA00001957"/>
    </source>
</evidence>
<dbReference type="Gene3D" id="1.10.1200.10">
    <property type="entry name" value="ACP-like"/>
    <property type="match status" value="1"/>
</dbReference>
<dbReference type="PANTHER" id="PTHR45527">
    <property type="entry name" value="NONRIBOSOMAL PEPTIDE SYNTHETASE"/>
    <property type="match status" value="1"/>
</dbReference>
<evidence type="ECO:0000313" key="4">
    <source>
        <dbReference type="EMBL" id="SNR35469.1"/>
    </source>
</evidence>
<dbReference type="Gene3D" id="3.30.559.10">
    <property type="entry name" value="Chloramphenicol acetyltransferase-like domain"/>
    <property type="match status" value="1"/>
</dbReference>
<dbReference type="PANTHER" id="PTHR45527:SF1">
    <property type="entry name" value="FATTY ACID SYNTHASE"/>
    <property type="match status" value="1"/>
</dbReference>
<feature type="region of interest" description="Disordered" evidence="2">
    <location>
        <begin position="32"/>
        <end position="56"/>
    </location>
</feature>
<evidence type="ECO:0000256" key="2">
    <source>
        <dbReference type="SAM" id="MobiDB-lite"/>
    </source>
</evidence>
<dbReference type="InterPro" id="IPR001242">
    <property type="entry name" value="Condensation_dom"/>
</dbReference>
<dbReference type="AlphaFoldDB" id="A0A238VPP4"/>
<accession>A0A238VPP4</accession>
<dbReference type="Gene3D" id="3.40.50.1820">
    <property type="entry name" value="alpha/beta hydrolase"/>
    <property type="match status" value="1"/>
</dbReference>
<reference evidence="5" key="1">
    <citation type="submission" date="2017-06" db="EMBL/GenBank/DDBJ databases">
        <authorList>
            <person name="Varghese N."/>
            <person name="Submissions S."/>
        </authorList>
    </citation>
    <scope>NUCLEOTIDE SEQUENCE [LARGE SCALE GENOMIC DNA]</scope>
    <source>
        <strain evidence="5">DSM 44485</strain>
    </source>
</reference>
<sequence length="877" mass="95391">MNEATSGPSGLAERLAALSPQARELVLRRMRGPARDGAAAAGPADPRPVPRTGAPLPASFSQERLWLLDRLRPDSAAYVVSTAGRLRGDLDADRLRAGLADLTARHEILRTSLAWTGDRTAQIVHDSVTVPWEMTDLSAAPDPRAAAERLLAGDVERGFDLTAAPLWRARLVRTGPRDHLFGVAMHHTITDAWSVGVFLSELGRLYTASRKDPAPEHPVLPPLPLQYGDFAVWQRERLTDDMVAGLAAFWKEELAGAPEPLALPTDRPRPRVRTGRGARHDFEVPGDLLRAARDLSGSTDVTLFMALLAVFVTVLSRWSGQTDVVVGTPVAGRHHPDLEGLIGFFVNSVVVRTDVSDRPSFRRLLHRVRQRSLRAFEHQDLPFEKLVEHLAPARDTAYNPLFQVNFGFGNVPQGHLDLPGTVAEPVAVPGGAGAKFDLSLYLNEARGRLTGTFEYATDIFDATTIERLAGYLVEVLAAVTADPDLPITHLPDPRPGQRPGTPSESPPESGAPDERSAPSGWAPSPGFVEPRDRWERYVAQVWSDVLGVTPIGAHDEFFDLGGSSMPGMLVVDRLCRLTGRSVTLHDLYATRTVEALADWIRSSEPLSADPPFVVELQPGGPRAPIFFLHAVIGELYHYFELARALGSGRALYGVQADGFFHGGADPGVLTMEQMADRYAEEVRRVHPEGPYHLCGFSGAGRFALAVADSLHAAGHRVGSVVLLDSAPLTDAPPEPDLAFILAGWLLFSPPEEELRGLEPQVQLHRALEAGKRAGDLPPDVEPAEFESFCRRLELNARAVSAYRPSYPGTVTLLTQKNRTDRDLAAEWARFPIGGLRVEEIDAGSHLEFVYGPAVPEVARRLEACLDEPAPGDAGADR</sequence>
<dbReference type="GO" id="GO:0043041">
    <property type="term" value="P:amino acid activation for nonribosomal peptide biosynthetic process"/>
    <property type="evidence" value="ECO:0007669"/>
    <property type="project" value="TreeGrafter"/>
</dbReference>
<dbReference type="InterPro" id="IPR036736">
    <property type="entry name" value="ACP-like_sf"/>
</dbReference>
<dbReference type="InterPro" id="IPR009081">
    <property type="entry name" value="PP-bd_ACP"/>
</dbReference>
<dbReference type="SUPFAM" id="SSF53474">
    <property type="entry name" value="alpha/beta-Hydrolases"/>
    <property type="match status" value="1"/>
</dbReference>
<gene>
    <name evidence="4" type="ORF">SAMN06265355_10269</name>
</gene>
<dbReference type="SUPFAM" id="SSF47336">
    <property type="entry name" value="ACP-like"/>
    <property type="match status" value="1"/>
</dbReference>
<feature type="region of interest" description="Disordered" evidence="2">
    <location>
        <begin position="484"/>
        <end position="527"/>
    </location>
</feature>
<dbReference type="InterPro" id="IPR029058">
    <property type="entry name" value="AB_hydrolase_fold"/>
</dbReference>
<dbReference type="Gene3D" id="3.30.559.30">
    <property type="entry name" value="Nonribosomal peptide synthetase, condensation domain"/>
    <property type="match status" value="1"/>
</dbReference>
<dbReference type="GO" id="GO:0044550">
    <property type="term" value="P:secondary metabolite biosynthetic process"/>
    <property type="evidence" value="ECO:0007669"/>
    <property type="project" value="TreeGrafter"/>
</dbReference>
<dbReference type="Pfam" id="PF00668">
    <property type="entry name" value="Condensation"/>
    <property type="match status" value="1"/>
</dbReference>
<name>A0A238VPP4_9ACTN</name>
<dbReference type="Pfam" id="PF00550">
    <property type="entry name" value="PP-binding"/>
    <property type="match status" value="1"/>
</dbReference>
<evidence type="ECO:0000313" key="5">
    <source>
        <dbReference type="Proteomes" id="UP000198420"/>
    </source>
</evidence>
<dbReference type="Proteomes" id="UP000198420">
    <property type="component" value="Unassembled WGS sequence"/>
</dbReference>
<dbReference type="EMBL" id="FZNP01000002">
    <property type="protein sequence ID" value="SNR35469.1"/>
    <property type="molecule type" value="Genomic_DNA"/>
</dbReference>
<dbReference type="RefSeq" id="WP_089310389.1">
    <property type="nucleotide sequence ID" value="NZ_FZNP01000002.1"/>
</dbReference>
<dbReference type="InterPro" id="IPR001031">
    <property type="entry name" value="Thioesterase"/>
</dbReference>
<comment type="cofactor">
    <cofactor evidence="1">
        <name>pantetheine 4'-phosphate</name>
        <dbReference type="ChEBI" id="CHEBI:47942"/>
    </cofactor>
</comment>
<proteinExistence type="predicted"/>
<evidence type="ECO:0000259" key="3">
    <source>
        <dbReference type="PROSITE" id="PS50075"/>
    </source>
</evidence>
<feature type="domain" description="Carrier" evidence="3">
    <location>
        <begin position="529"/>
        <end position="604"/>
    </location>
</feature>
<dbReference type="GO" id="GO:0031177">
    <property type="term" value="F:phosphopantetheine binding"/>
    <property type="evidence" value="ECO:0007669"/>
    <property type="project" value="TreeGrafter"/>
</dbReference>
<protein>
    <submittedName>
        <fullName evidence="4">Phosphopantetheine attachment site</fullName>
    </submittedName>
</protein>
<feature type="compositionally biased region" description="Low complexity" evidence="2">
    <location>
        <begin position="35"/>
        <end position="44"/>
    </location>
</feature>
<dbReference type="GO" id="GO:0008610">
    <property type="term" value="P:lipid biosynthetic process"/>
    <property type="evidence" value="ECO:0007669"/>
    <property type="project" value="UniProtKB-ARBA"/>
</dbReference>
<dbReference type="GO" id="GO:0003824">
    <property type="term" value="F:catalytic activity"/>
    <property type="evidence" value="ECO:0007669"/>
    <property type="project" value="InterPro"/>
</dbReference>
<dbReference type="InterPro" id="IPR023213">
    <property type="entry name" value="CAT-like_dom_sf"/>
</dbReference>
<dbReference type="Pfam" id="PF00975">
    <property type="entry name" value="Thioesterase"/>
    <property type="match status" value="1"/>
</dbReference>
<dbReference type="CDD" id="cd19531">
    <property type="entry name" value="LCL_NRPS-like"/>
    <property type="match status" value="1"/>
</dbReference>
<keyword evidence="5" id="KW-1185">Reference proteome</keyword>
<dbReference type="PROSITE" id="PS50075">
    <property type="entry name" value="CARRIER"/>
    <property type="match status" value="1"/>
</dbReference>
<dbReference type="GO" id="GO:0005737">
    <property type="term" value="C:cytoplasm"/>
    <property type="evidence" value="ECO:0007669"/>
    <property type="project" value="TreeGrafter"/>
</dbReference>